<accession>A0A4D6N034</accession>
<evidence type="ECO:0000313" key="2">
    <source>
        <dbReference type="Proteomes" id="UP000501690"/>
    </source>
</evidence>
<keyword evidence="2" id="KW-1185">Reference proteome</keyword>
<organism evidence="1 2">
    <name type="scientific">Vigna unguiculata</name>
    <name type="common">Cowpea</name>
    <dbReference type="NCBI Taxonomy" id="3917"/>
    <lineage>
        <taxon>Eukaryota</taxon>
        <taxon>Viridiplantae</taxon>
        <taxon>Streptophyta</taxon>
        <taxon>Embryophyta</taxon>
        <taxon>Tracheophyta</taxon>
        <taxon>Spermatophyta</taxon>
        <taxon>Magnoliopsida</taxon>
        <taxon>eudicotyledons</taxon>
        <taxon>Gunneridae</taxon>
        <taxon>Pentapetalae</taxon>
        <taxon>rosids</taxon>
        <taxon>fabids</taxon>
        <taxon>Fabales</taxon>
        <taxon>Fabaceae</taxon>
        <taxon>Papilionoideae</taxon>
        <taxon>50 kb inversion clade</taxon>
        <taxon>NPAAA clade</taxon>
        <taxon>indigoferoid/millettioid clade</taxon>
        <taxon>Phaseoleae</taxon>
        <taxon>Vigna</taxon>
    </lineage>
</organism>
<gene>
    <name evidence="1" type="ORF">DEO72_LG9g1222</name>
</gene>
<dbReference type="AlphaFoldDB" id="A0A4D6N034"/>
<name>A0A4D6N034_VIGUN</name>
<evidence type="ECO:0000313" key="1">
    <source>
        <dbReference type="EMBL" id="QCE06211.1"/>
    </source>
</evidence>
<dbReference type="Proteomes" id="UP000501690">
    <property type="component" value="Linkage Group LG9"/>
</dbReference>
<protein>
    <submittedName>
        <fullName evidence="1">Uncharacterized protein</fullName>
    </submittedName>
</protein>
<sequence>MEAILFVVGEPFCKYDIESVERIDRVKSEGVVPLHDLSIECGRKEPKMDLNSWLKMIRLIIYSRLLRCQRPNLGVIPGVLIDCIAYD</sequence>
<dbReference type="EMBL" id="CP039353">
    <property type="protein sequence ID" value="QCE06211.1"/>
    <property type="molecule type" value="Genomic_DNA"/>
</dbReference>
<proteinExistence type="predicted"/>
<reference evidence="1 2" key="1">
    <citation type="submission" date="2019-04" db="EMBL/GenBank/DDBJ databases">
        <title>An improved genome assembly and genetic linkage map for asparagus bean, Vigna unguiculata ssp. sesquipedialis.</title>
        <authorList>
            <person name="Xia Q."/>
            <person name="Zhang R."/>
            <person name="Dong Y."/>
        </authorList>
    </citation>
    <scope>NUCLEOTIDE SEQUENCE [LARGE SCALE GENOMIC DNA]</scope>
    <source>
        <tissue evidence="1">Leaf</tissue>
    </source>
</reference>